<proteinExistence type="predicted"/>
<dbReference type="AlphaFoldDB" id="V4P8Q2"/>
<dbReference type="Proteomes" id="UP000030689">
    <property type="component" value="Unassembled WGS sequence"/>
</dbReference>
<feature type="non-terminal residue" evidence="1">
    <location>
        <position position="1"/>
    </location>
</feature>
<dbReference type="Gramene" id="ESQ55981">
    <property type="protein sequence ID" value="ESQ55981"/>
    <property type="gene ID" value="EUTSA_v10027552mg"/>
</dbReference>
<dbReference type="KEGG" id="eus:EUTSA_v10027552mg"/>
<protein>
    <submittedName>
        <fullName evidence="1">Uncharacterized protein</fullName>
    </submittedName>
</protein>
<organism evidence="1 2">
    <name type="scientific">Eutrema salsugineum</name>
    <name type="common">Saltwater cress</name>
    <name type="synonym">Sisymbrium salsugineum</name>
    <dbReference type="NCBI Taxonomy" id="72664"/>
    <lineage>
        <taxon>Eukaryota</taxon>
        <taxon>Viridiplantae</taxon>
        <taxon>Streptophyta</taxon>
        <taxon>Embryophyta</taxon>
        <taxon>Tracheophyta</taxon>
        <taxon>Spermatophyta</taxon>
        <taxon>Magnoliopsida</taxon>
        <taxon>eudicotyledons</taxon>
        <taxon>Gunneridae</taxon>
        <taxon>Pentapetalae</taxon>
        <taxon>rosids</taxon>
        <taxon>malvids</taxon>
        <taxon>Brassicales</taxon>
        <taxon>Brassicaceae</taxon>
        <taxon>Eutremeae</taxon>
        <taxon>Eutrema</taxon>
    </lineage>
</organism>
<evidence type="ECO:0000313" key="2">
    <source>
        <dbReference type="Proteomes" id="UP000030689"/>
    </source>
</evidence>
<sequence length="100" mass="11640">RFFVSGSKQMEIFSAEIFFPPTKTSFSDKSLVSPSKAIWEVISTFQFLSQVLSDSCEQYRTVGAVCQEAFAHLQDLKKQQREKNKYFFKYKDDSRTTNVM</sequence>
<accession>V4P8Q2</accession>
<evidence type="ECO:0000313" key="1">
    <source>
        <dbReference type="EMBL" id="ESQ55981.1"/>
    </source>
</evidence>
<dbReference type="EMBL" id="KI517384">
    <property type="protein sequence ID" value="ESQ55981.1"/>
    <property type="molecule type" value="Genomic_DNA"/>
</dbReference>
<gene>
    <name evidence="1" type="ORF">EUTSA_v10027552mg</name>
</gene>
<name>V4P8Q2_EUTSA</name>
<reference evidence="1 2" key="1">
    <citation type="journal article" date="2013" name="Front. Plant Sci.">
        <title>The Reference Genome of the Halophytic Plant Eutrema salsugineum.</title>
        <authorList>
            <person name="Yang R."/>
            <person name="Jarvis D.E."/>
            <person name="Chen H."/>
            <person name="Beilstein M.A."/>
            <person name="Grimwood J."/>
            <person name="Jenkins J."/>
            <person name="Shu S."/>
            <person name="Prochnik S."/>
            <person name="Xin M."/>
            <person name="Ma C."/>
            <person name="Schmutz J."/>
            <person name="Wing R.A."/>
            <person name="Mitchell-Olds T."/>
            <person name="Schumaker K.S."/>
            <person name="Wang X."/>
        </authorList>
    </citation>
    <scope>NUCLEOTIDE SEQUENCE [LARGE SCALE GENOMIC DNA]</scope>
</reference>
<keyword evidence="2" id="KW-1185">Reference proteome</keyword>